<dbReference type="SUPFAM" id="SSF46785">
    <property type="entry name" value="Winged helix' DNA-binding domain"/>
    <property type="match status" value="1"/>
</dbReference>
<accession>A0ABU3WRG2</accession>
<dbReference type="Proteomes" id="UP001275440">
    <property type="component" value="Unassembled WGS sequence"/>
</dbReference>
<dbReference type="NCBIfam" id="TIGR00738">
    <property type="entry name" value="rrf2_super"/>
    <property type="match status" value="1"/>
</dbReference>
<comment type="caution">
    <text evidence="3">The sequence shown here is derived from an EMBL/GenBank/DDBJ whole genome shotgun (WGS) entry which is preliminary data.</text>
</comment>
<evidence type="ECO:0000256" key="2">
    <source>
        <dbReference type="ARBA" id="ARBA00034078"/>
    </source>
</evidence>
<dbReference type="PANTHER" id="PTHR33221:SF4">
    <property type="entry name" value="HTH-TYPE TRANSCRIPTIONAL REPRESSOR NSRR"/>
    <property type="match status" value="1"/>
</dbReference>
<keyword evidence="1" id="KW-0238">DNA-binding</keyword>
<name>A0ABU3WRG2_9NOCA</name>
<dbReference type="RefSeq" id="WP_072810664.1">
    <property type="nucleotide sequence ID" value="NZ_JAHWLX010000049.1"/>
</dbReference>
<evidence type="ECO:0000256" key="1">
    <source>
        <dbReference type="ARBA" id="ARBA00023125"/>
    </source>
</evidence>
<organism evidence="3 4">
    <name type="scientific">Rhodococcus zopfii</name>
    <dbReference type="NCBI Taxonomy" id="43772"/>
    <lineage>
        <taxon>Bacteria</taxon>
        <taxon>Bacillati</taxon>
        <taxon>Actinomycetota</taxon>
        <taxon>Actinomycetes</taxon>
        <taxon>Mycobacteriales</taxon>
        <taxon>Nocardiaceae</taxon>
        <taxon>Rhodococcus</taxon>
    </lineage>
</organism>
<dbReference type="InterPro" id="IPR036388">
    <property type="entry name" value="WH-like_DNA-bd_sf"/>
</dbReference>
<reference evidence="3 4" key="1">
    <citation type="submission" date="2019-10" db="EMBL/GenBank/DDBJ databases">
        <title>Draft Genome Assembly of Rhodococcus zopfii DSM44189.</title>
        <authorList>
            <person name="Sutton J.M."/>
            <person name="Akob D.M."/>
            <person name="Bushman T.J."/>
        </authorList>
    </citation>
    <scope>NUCLEOTIDE SEQUENCE [LARGE SCALE GENOMIC DNA]</scope>
    <source>
        <strain evidence="3 4">DSM 44189</strain>
    </source>
</reference>
<sequence>MQLTQFTDLGLRVVMHLAATAADSSPSTKLVAEQLNLSYAHTTKVVARLSELGVVTARRGRGGGLTITELGRTASIGWLARQLEGDEEVVDCEGGKPCPLRSGCSLRKVLRDAQESFYAALDSVTIADLATAQRQPVLLNLTRPAV</sequence>
<dbReference type="PANTHER" id="PTHR33221">
    <property type="entry name" value="WINGED HELIX-TURN-HELIX TRANSCRIPTIONAL REGULATOR, RRF2 FAMILY"/>
    <property type="match status" value="1"/>
</dbReference>
<evidence type="ECO:0000313" key="4">
    <source>
        <dbReference type="Proteomes" id="UP001275440"/>
    </source>
</evidence>
<dbReference type="InterPro" id="IPR036390">
    <property type="entry name" value="WH_DNA-bd_sf"/>
</dbReference>
<comment type="cofactor">
    <cofactor evidence="2">
        <name>[2Fe-2S] cluster</name>
        <dbReference type="ChEBI" id="CHEBI:190135"/>
    </cofactor>
</comment>
<proteinExistence type="predicted"/>
<evidence type="ECO:0000313" key="3">
    <source>
        <dbReference type="EMBL" id="MDV2476594.1"/>
    </source>
</evidence>
<dbReference type="Pfam" id="PF02082">
    <property type="entry name" value="Rrf2"/>
    <property type="match status" value="1"/>
</dbReference>
<gene>
    <name evidence="3" type="ORF">F8M49_16995</name>
</gene>
<dbReference type="EMBL" id="WBMO01000001">
    <property type="protein sequence ID" value="MDV2476594.1"/>
    <property type="molecule type" value="Genomic_DNA"/>
</dbReference>
<dbReference type="Gene3D" id="1.10.10.10">
    <property type="entry name" value="Winged helix-like DNA-binding domain superfamily/Winged helix DNA-binding domain"/>
    <property type="match status" value="1"/>
</dbReference>
<keyword evidence="4" id="KW-1185">Reference proteome</keyword>
<dbReference type="InterPro" id="IPR000944">
    <property type="entry name" value="Tscrpt_reg_Rrf2"/>
</dbReference>
<protein>
    <submittedName>
        <fullName evidence="3">Rrf2 family transcriptional regulator</fullName>
    </submittedName>
</protein>
<dbReference type="PROSITE" id="PS51197">
    <property type="entry name" value="HTH_RRF2_2"/>
    <property type="match status" value="1"/>
</dbReference>